<dbReference type="Proteomes" id="UP001330827">
    <property type="component" value="Chromosome"/>
</dbReference>
<feature type="signal peptide" evidence="2">
    <location>
        <begin position="1"/>
        <end position="32"/>
    </location>
</feature>
<name>A0ABZ1G076_9ACTN</name>
<feature type="region of interest" description="Disordered" evidence="1">
    <location>
        <begin position="28"/>
        <end position="86"/>
    </location>
</feature>
<accession>A0ABZ1G076</accession>
<feature type="compositionally biased region" description="Low complexity" evidence="1">
    <location>
        <begin position="42"/>
        <end position="62"/>
    </location>
</feature>
<dbReference type="EMBL" id="CP109114">
    <property type="protein sequence ID" value="WSC12796.1"/>
    <property type="molecule type" value="Genomic_DNA"/>
</dbReference>
<keyword evidence="2" id="KW-0732">Signal</keyword>
<evidence type="ECO:0000256" key="1">
    <source>
        <dbReference type="SAM" id="MobiDB-lite"/>
    </source>
</evidence>
<protein>
    <recommendedName>
        <fullName evidence="5">Lipoprotein</fullName>
    </recommendedName>
</protein>
<sequence length="184" mass="19178">MQLTRFRRPVPRSITWSAALLGAVLVTGCSSSSPSDTPPQAPAVIPSVSPPAASSGAPSAPETDADAGADSDTDAEASAEPSPVVSHMGKTKVVTLGDVEVRATRSAIGFTVACNYLNSRSQTLNIKVTVSIGDGKEWVRRTNFDFPHLAAGQTGRGSTTVMGDFPEGESPDDPKIYIDSVIEY</sequence>
<feature type="chain" id="PRO_5045938262" description="Lipoprotein" evidence="2">
    <location>
        <begin position="33"/>
        <end position="184"/>
    </location>
</feature>
<keyword evidence="4" id="KW-1185">Reference proteome</keyword>
<dbReference type="PROSITE" id="PS51257">
    <property type="entry name" value="PROKAR_LIPOPROTEIN"/>
    <property type="match status" value="1"/>
</dbReference>
<evidence type="ECO:0008006" key="5">
    <source>
        <dbReference type="Google" id="ProtNLM"/>
    </source>
</evidence>
<evidence type="ECO:0000256" key="2">
    <source>
        <dbReference type="SAM" id="SignalP"/>
    </source>
</evidence>
<evidence type="ECO:0000313" key="4">
    <source>
        <dbReference type="Proteomes" id="UP001330827"/>
    </source>
</evidence>
<organism evidence="3 4">
    <name type="scientific">Streptomyces brevispora</name>
    <dbReference type="NCBI Taxonomy" id="887462"/>
    <lineage>
        <taxon>Bacteria</taxon>
        <taxon>Bacillati</taxon>
        <taxon>Actinomycetota</taxon>
        <taxon>Actinomycetes</taxon>
        <taxon>Kitasatosporales</taxon>
        <taxon>Streptomycetaceae</taxon>
        <taxon>Streptomyces</taxon>
    </lineage>
</organism>
<gene>
    <name evidence="3" type="ORF">OIE64_08070</name>
</gene>
<dbReference type="RefSeq" id="WP_326590878.1">
    <property type="nucleotide sequence ID" value="NZ_CP109114.1"/>
</dbReference>
<reference evidence="3 4" key="1">
    <citation type="submission" date="2022-10" db="EMBL/GenBank/DDBJ databases">
        <title>The complete genomes of actinobacterial strains from the NBC collection.</title>
        <authorList>
            <person name="Joergensen T.S."/>
            <person name="Alvarez Arevalo M."/>
            <person name="Sterndorff E.B."/>
            <person name="Faurdal D."/>
            <person name="Vuksanovic O."/>
            <person name="Mourched A.-S."/>
            <person name="Charusanti P."/>
            <person name="Shaw S."/>
            <person name="Blin K."/>
            <person name="Weber T."/>
        </authorList>
    </citation>
    <scope>NUCLEOTIDE SEQUENCE [LARGE SCALE GENOMIC DNA]</scope>
    <source>
        <strain evidence="3 4">NBC 01769</strain>
    </source>
</reference>
<feature type="compositionally biased region" description="Acidic residues" evidence="1">
    <location>
        <begin position="63"/>
        <end position="77"/>
    </location>
</feature>
<proteinExistence type="predicted"/>
<evidence type="ECO:0000313" key="3">
    <source>
        <dbReference type="EMBL" id="WSC12796.1"/>
    </source>
</evidence>